<dbReference type="SUPFAM" id="SSF52540">
    <property type="entry name" value="P-loop containing nucleoside triphosphate hydrolases"/>
    <property type="match status" value="1"/>
</dbReference>
<evidence type="ECO:0000313" key="1">
    <source>
        <dbReference type="Ensembl" id="ENSSTOP00000026206.1"/>
    </source>
</evidence>
<reference evidence="1" key="2">
    <citation type="submission" date="2025-08" db="UniProtKB">
        <authorList>
            <consortium name="Ensembl"/>
        </authorList>
    </citation>
    <scope>IDENTIFICATION</scope>
</reference>
<dbReference type="AlphaFoldDB" id="A0A287CY54"/>
<dbReference type="GO" id="GO:0090374">
    <property type="term" value="P:oligopeptide export from mitochondrion"/>
    <property type="evidence" value="ECO:0007669"/>
    <property type="project" value="TreeGrafter"/>
</dbReference>
<dbReference type="GO" id="GO:0005743">
    <property type="term" value="C:mitochondrial inner membrane"/>
    <property type="evidence" value="ECO:0007669"/>
    <property type="project" value="TreeGrafter"/>
</dbReference>
<reference evidence="1" key="3">
    <citation type="submission" date="2025-09" db="UniProtKB">
        <authorList>
            <consortium name="Ensembl"/>
        </authorList>
    </citation>
    <scope>IDENTIFICATION</scope>
</reference>
<organism evidence="1 2">
    <name type="scientific">Ictidomys tridecemlineatus</name>
    <name type="common">Thirteen-lined ground squirrel</name>
    <name type="synonym">Spermophilus tridecemlineatus</name>
    <dbReference type="NCBI Taxonomy" id="43179"/>
    <lineage>
        <taxon>Eukaryota</taxon>
        <taxon>Metazoa</taxon>
        <taxon>Chordata</taxon>
        <taxon>Craniata</taxon>
        <taxon>Vertebrata</taxon>
        <taxon>Euteleostomi</taxon>
        <taxon>Mammalia</taxon>
        <taxon>Eutheria</taxon>
        <taxon>Euarchontoglires</taxon>
        <taxon>Glires</taxon>
        <taxon>Rodentia</taxon>
        <taxon>Sciuromorpha</taxon>
        <taxon>Sciuridae</taxon>
        <taxon>Xerinae</taxon>
        <taxon>Marmotini</taxon>
        <taxon>Ictidomys</taxon>
    </lineage>
</organism>
<gene>
    <name evidence="1" type="primary">ABCB6</name>
</gene>
<dbReference type="PANTHER" id="PTHR43394">
    <property type="entry name" value="ATP-DEPENDENT PERMEASE MDL1, MITOCHONDRIAL"/>
    <property type="match status" value="1"/>
</dbReference>
<proteinExistence type="predicted"/>
<name>A0A287CY54_ICTTR</name>
<reference evidence="2" key="1">
    <citation type="submission" date="2011-11" db="EMBL/GenBank/DDBJ databases">
        <title>The Draft Genome of Spermophilus tridecemlineatus.</title>
        <authorList>
            <consortium name="The Broad Institute Genome Assembly &amp; Analysis Group"/>
            <consortium name="Computational R&amp;D Group"/>
            <consortium name="and Sequencing Platform"/>
            <person name="Di Palma F."/>
            <person name="Alfoldi J."/>
            <person name="Johnson J."/>
            <person name="Berlin A."/>
            <person name="Gnerre S."/>
            <person name="Jaffe D."/>
            <person name="MacCallum I."/>
            <person name="Young S."/>
            <person name="Walker B.J."/>
            <person name="Lindblad-Toh K."/>
        </authorList>
    </citation>
    <scope>NUCLEOTIDE SEQUENCE [LARGE SCALE GENOMIC DNA]</scope>
</reference>
<dbReference type="InterPro" id="IPR039421">
    <property type="entry name" value="Type_1_exporter"/>
</dbReference>
<dbReference type="PANTHER" id="PTHR43394:SF1">
    <property type="entry name" value="ATP-BINDING CASSETTE SUB-FAMILY B MEMBER 10, MITOCHONDRIAL"/>
    <property type="match status" value="1"/>
</dbReference>
<dbReference type="Proteomes" id="UP000005215">
    <property type="component" value="Unassembled WGS sequence"/>
</dbReference>
<dbReference type="EMBL" id="AGTP01062693">
    <property type="status" value="NOT_ANNOTATED_CDS"/>
    <property type="molecule type" value="Genomic_DNA"/>
</dbReference>
<dbReference type="GeneTree" id="ENSGT00940000156160"/>
<dbReference type="Ensembl" id="ENSSTOT00000039770.1">
    <property type="protein sequence ID" value="ENSSTOP00000026206.1"/>
    <property type="gene ID" value="ENSSTOG00000011066.3"/>
</dbReference>
<dbReference type="Gene3D" id="3.40.50.300">
    <property type="entry name" value="P-loop containing nucleotide triphosphate hydrolases"/>
    <property type="match status" value="1"/>
</dbReference>
<dbReference type="InterPro" id="IPR027417">
    <property type="entry name" value="P-loop_NTPase"/>
</dbReference>
<dbReference type="GO" id="GO:0015421">
    <property type="term" value="F:ABC-type oligopeptide transporter activity"/>
    <property type="evidence" value="ECO:0007669"/>
    <property type="project" value="TreeGrafter"/>
</dbReference>
<protein>
    <submittedName>
        <fullName evidence="1">ATP binding cassette subfamily B member 6 (LAN blood group)</fullName>
    </submittedName>
</protein>
<evidence type="ECO:0000313" key="2">
    <source>
        <dbReference type="Proteomes" id="UP000005215"/>
    </source>
</evidence>
<keyword evidence="2" id="KW-1185">Reference proteome</keyword>
<sequence length="98" mass="10635">VTAGNNEVEAAAQAAGIHDAIMTFPEVCANRTTIVVAHRLSTVVNADQILVIKDGYIVERGRHEALLSRGGVYADMWQLQQQGQEEASEDTKPQTMAQ</sequence>
<accession>A0A287CY54</accession>